<feature type="non-terminal residue" evidence="1">
    <location>
        <position position="31"/>
    </location>
</feature>
<sequence>PHSTAVAVTAASNRAGNPYVQVTPASASPST</sequence>
<protein>
    <submittedName>
        <fullName evidence="1">Uncharacterized protein</fullName>
    </submittedName>
</protein>
<accession>A0A9R1J7S4</accession>
<reference evidence="1" key="2">
    <citation type="submission" date="2020-03" db="EMBL/GenBank/DDBJ databases">
        <title>The second near-complete assembly of the hexaploid bread wheat (Triticum aestivum) genome.</title>
        <authorList>
            <person name="Zimin A.V."/>
            <person name="Puiu D."/>
            <person name="Shumante A."/>
            <person name="Alonge M."/>
            <person name="Salzberg S.L."/>
        </authorList>
    </citation>
    <scope>NUCLEOTIDE SEQUENCE</scope>
    <source>
        <tissue evidence="1">Leaf</tissue>
    </source>
</reference>
<comment type="caution">
    <text evidence="1">The sequence shown here is derived from an EMBL/GenBank/DDBJ whole genome shotgun (WGS) entry which is preliminary data.</text>
</comment>
<dbReference type="AlphaFoldDB" id="A0A9R1J7S4"/>
<name>A0A9R1J7S4_WHEAT</name>
<dbReference type="EMBL" id="CM022215">
    <property type="protein sequence ID" value="KAF7007149.1"/>
    <property type="molecule type" value="Genomic_DNA"/>
</dbReference>
<dbReference type="Proteomes" id="UP000815260">
    <property type="component" value="Chromosome 2B"/>
</dbReference>
<feature type="non-terminal residue" evidence="1">
    <location>
        <position position="1"/>
    </location>
</feature>
<gene>
    <name evidence="1" type="ORF">CFC21_022110</name>
</gene>
<organism evidence="1">
    <name type="scientific">Triticum aestivum</name>
    <name type="common">Wheat</name>
    <dbReference type="NCBI Taxonomy" id="4565"/>
    <lineage>
        <taxon>Eukaryota</taxon>
        <taxon>Viridiplantae</taxon>
        <taxon>Streptophyta</taxon>
        <taxon>Embryophyta</taxon>
        <taxon>Tracheophyta</taxon>
        <taxon>Spermatophyta</taxon>
        <taxon>Magnoliopsida</taxon>
        <taxon>Liliopsida</taxon>
        <taxon>Poales</taxon>
        <taxon>Poaceae</taxon>
        <taxon>BOP clade</taxon>
        <taxon>Pooideae</taxon>
        <taxon>Triticodae</taxon>
        <taxon>Triticeae</taxon>
        <taxon>Triticinae</taxon>
        <taxon>Triticum</taxon>
    </lineage>
</organism>
<reference evidence="1" key="1">
    <citation type="journal article" date="2017" name="Gigascience">
        <title>The first near-complete assembly of the hexaploid bread wheat genome, Triticum aestivum.</title>
        <authorList>
            <person name="Zimin A.V."/>
            <person name="Puiu D."/>
            <person name="Hall R."/>
            <person name="Kingan S."/>
            <person name="Clavijo B.J."/>
            <person name="Salzberg S.L."/>
        </authorList>
    </citation>
    <scope>NUCLEOTIDE SEQUENCE</scope>
    <source>
        <tissue evidence="1">Leaf</tissue>
    </source>
</reference>
<evidence type="ECO:0000313" key="1">
    <source>
        <dbReference type="EMBL" id="KAF7007149.1"/>
    </source>
</evidence>
<proteinExistence type="predicted"/>